<comment type="caution">
    <text evidence="1">The sequence shown here is derived from an EMBL/GenBank/DDBJ whole genome shotgun (WGS) entry which is preliminary data.</text>
</comment>
<dbReference type="EMBL" id="QTSX02003152">
    <property type="protein sequence ID" value="KAJ9071599.1"/>
    <property type="molecule type" value="Genomic_DNA"/>
</dbReference>
<proteinExistence type="predicted"/>
<evidence type="ECO:0000313" key="2">
    <source>
        <dbReference type="Proteomes" id="UP001165960"/>
    </source>
</evidence>
<accession>A0ACC2TAC1</accession>
<keyword evidence="2" id="KW-1185">Reference proteome</keyword>
<organism evidence="1 2">
    <name type="scientific">Entomophthora muscae</name>
    <dbReference type="NCBI Taxonomy" id="34485"/>
    <lineage>
        <taxon>Eukaryota</taxon>
        <taxon>Fungi</taxon>
        <taxon>Fungi incertae sedis</taxon>
        <taxon>Zoopagomycota</taxon>
        <taxon>Entomophthoromycotina</taxon>
        <taxon>Entomophthoromycetes</taxon>
        <taxon>Entomophthorales</taxon>
        <taxon>Entomophthoraceae</taxon>
        <taxon>Entomophthora</taxon>
    </lineage>
</organism>
<name>A0ACC2TAC1_9FUNG</name>
<protein>
    <submittedName>
        <fullName evidence="1">Uncharacterized protein</fullName>
    </submittedName>
</protein>
<dbReference type="Proteomes" id="UP001165960">
    <property type="component" value="Unassembled WGS sequence"/>
</dbReference>
<reference evidence="1" key="1">
    <citation type="submission" date="2022-04" db="EMBL/GenBank/DDBJ databases">
        <title>Genome of the entomopathogenic fungus Entomophthora muscae.</title>
        <authorList>
            <person name="Elya C."/>
            <person name="Lovett B.R."/>
            <person name="Lee E."/>
            <person name="Macias A.M."/>
            <person name="Hajek A.E."/>
            <person name="De Bivort B.L."/>
            <person name="Kasson M.T."/>
            <person name="De Fine Licht H.H."/>
            <person name="Stajich J.E."/>
        </authorList>
    </citation>
    <scope>NUCLEOTIDE SEQUENCE</scope>
    <source>
        <strain evidence="1">Berkeley</strain>
    </source>
</reference>
<gene>
    <name evidence="1" type="ORF">DSO57_1035403</name>
</gene>
<sequence>MNHLIFTAMLTACLGIGGYQQGPEFFGLSPEGLGHDYHYDPGKLNSSNTGSWPPLVSPYSTLSIVVYTSMYYGMTYFSGSFRRYNIHAKVFQWLMTIYPIVTALTGFQFSNLLPYLLQLVPTMSGYHNNRLDVDIKGEEESGKPQLG</sequence>
<evidence type="ECO:0000313" key="1">
    <source>
        <dbReference type="EMBL" id="KAJ9071599.1"/>
    </source>
</evidence>